<keyword evidence="5 11" id="KW-0812">Transmembrane</keyword>
<dbReference type="Proteomes" id="UP000799640">
    <property type="component" value="Unassembled WGS sequence"/>
</dbReference>
<comment type="subcellular location">
    <subcellularLocation>
        <location evidence="1">Membrane</location>
        <topology evidence="1">Multi-pass membrane protein</topology>
    </subcellularLocation>
</comment>
<feature type="transmembrane region" description="Helical" evidence="11">
    <location>
        <begin position="419"/>
        <end position="438"/>
    </location>
</feature>
<evidence type="ECO:0000256" key="11">
    <source>
        <dbReference type="SAM" id="Phobius"/>
    </source>
</evidence>
<evidence type="ECO:0000256" key="5">
    <source>
        <dbReference type="ARBA" id="ARBA00022692"/>
    </source>
</evidence>
<evidence type="ECO:0008006" key="14">
    <source>
        <dbReference type="Google" id="ProtNLM"/>
    </source>
</evidence>
<evidence type="ECO:0000256" key="3">
    <source>
        <dbReference type="ARBA" id="ARBA00022448"/>
    </source>
</evidence>
<feature type="compositionally biased region" description="Basic and acidic residues" evidence="10">
    <location>
        <begin position="103"/>
        <end position="126"/>
    </location>
</feature>
<dbReference type="GO" id="GO:0005886">
    <property type="term" value="C:plasma membrane"/>
    <property type="evidence" value="ECO:0007669"/>
    <property type="project" value="InterPro"/>
</dbReference>
<dbReference type="GO" id="GO:0030007">
    <property type="term" value="P:intracellular potassium ion homeostasis"/>
    <property type="evidence" value="ECO:0007669"/>
    <property type="project" value="InterPro"/>
</dbReference>
<dbReference type="PIRSF" id="PIRSF002450">
    <property type="entry name" value="K+_transpter_TRK"/>
    <property type="match status" value="1"/>
</dbReference>
<dbReference type="InterPro" id="IPR051143">
    <property type="entry name" value="TrkH_K-transport"/>
</dbReference>
<dbReference type="PANTHER" id="PTHR31064">
    <property type="entry name" value="POTASSIUM TRANSPORT PROTEIN DDB_G0292412-RELATED"/>
    <property type="match status" value="1"/>
</dbReference>
<feature type="compositionally biased region" description="Basic and acidic residues" evidence="10">
    <location>
        <begin position="227"/>
        <end position="253"/>
    </location>
</feature>
<accession>A0A6G1I4D5</accession>
<dbReference type="GO" id="GO:0140107">
    <property type="term" value="F:high-affinity potassium ion transmembrane transporter activity"/>
    <property type="evidence" value="ECO:0007669"/>
    <property type="project" value="TreeGrafter"/>
</dbReference>
<feature type="transmembrane region" description="Helical" evidence="11">
    <location>
        <begin position="665"/>
        <end position="687"/>
    </location>
</feature>
<sequence length="751" mass="85086">KFNFILLHYIYLISMTLIGSILLFPTGGMHYIDALFFAAGGATQSGLNTIDVNKLKLYQQIILVIIPSLCNPIAINTFVVFVRLYWFEKRFQNIVRDARELRSRTRSRTKTEEKRVPDLDQEERGVNGRQITVIRNGNASSEPSKAEGKQPEASEPTPSTDKIQDFAADQSPTRKSESSERPPASPFHRDIVFADELPSPSRDTHHETRFPHNRSREQHIAFLENQRNPKDKAALRIPGPRDVERGDVPQRVEEGEDANNMDRWMSRDQHPQTPALPGELNWDDHPVKEEYAAENSESLAYRLRTKLPKWPTGSTSGLRKRAMSRMKTFPSFLSQDRGQDDPLPYLSYTATIGRNSTFVDLTEEQREELGGIEYRSLKTLAWVLIAYQAFFFALGIITLLPWILHTGYAMIVRADGVSAVWWGFFTPISMFTDLGFTLTPESMIPFQKAVLPLLVGTFLIIIGNTGFPCMLRFVIWGASLVFPRGSGIWEELRFLLDHPRRCFTLLFPRKATWWLFGVLVLLNGLDLIFFVLLDLKDPVVTSLPPGFQFLDGLFQAASTRTAGFAVINLADLHPAIQVSYLIMMYISVFPIAISIRQTNVYEENSLGIYHDSSSPDDASDETSYLSAHLRRQLSFDLWYVFLGLFLICIVEGARIQNRAGDDYAFTTFSLLFEIVSAYGTVGLSLGYPNTNTSFSAQLKPLSKLIIIAMMLRGRHRGLPYALDRAILLPSESLQRKEGEYAAAVQRQRRAS</sequence>
<keyword evidence="6" id="KW-0630">Potassium</keyword>
<dbReference type="EMBL" id="ML996690">
    <property type="protein sequence ID" value="KAF2403041.1"/>
    <property type="molecule type" value="Genomic_DNA"/>
</dbReference>
<gene>
    <name evidence="12" type="ORF">EJ06DRAFT_454849</name>
</gene>
<feature type="region of interest" description="Disordered" evidence="10">
    <location>
        <begin position="226"/>
        <end position="280"/>
    </location>
</feature>
<proteinExistence type="inferred from homology"/>
<evidence type="ECO:0000256" key="2">
    <source>
        <dbReference type="ARBA" id="ARBA00009137"/>
    </source>
</evidence>
<dbReference type="GO" id="GO:1990573">
    <property type="term" value="P:potassium ion import across plasma membrane"/>
    <property type="evidence" value="ECO:0007669"/>
    <property type="project" value="TreeGrafter"/>
</dbReference>
<protein>
    <recommendedName>
        <fullName evidence="14">Potassium transport protein</fullName>
    </recommendedName>
</protein>
<feature type="transmembrane region" description="Helical" evidence="11">
    <location>
        <begin position="450"/>
        <end position="467"/>
    </location>
</feature>
<feature type="compositionally biased region" description="Polar residues" evidence="10">
    <location>
        <begin position="129"/>
        <end position="143"/>
    </location>
</feature>
<dbReference type="PANTHER" id="PTHR31064:SF30">
    <property type="entry name" value="HIGH-AFFINITY POTASSIUM TRANSPORT PROTEIN-RELATED"/>
    <property type="match status" value="1"/>
</dbReference>
<feature type="non-terminal residue" evidence="12">
    <location>
        <position position="1"/>
    </location>
</feature>
<evidence type="ECO:0000256" key="9">
    <source>
        <dbReference type="ARBA" id="ARBA00023136"/>
    </source>
</evidence>
<keyword evidence="8" id="KW-0406">Ion transport</keyword>
<keyword evidence="7 11" id="KW-1133">Transmembrane helix</keyword>
<dbReference type="OrthoDB" id="9999863at2759"/>
<dbReference type="Pfam" id="PF02386">
    <property type="entry name" value="TrkH"/>
    <property type="match status" value="1"/>
</dbReference>
<evidence type="ECO:0000256" key="7">
    <source>
        <dbReference type="ARBA" id="ARBA00022989"/>
    </source>
</evidence>
<name>A0A6G1I4D5_9PEZI</name>
<evidence type="ECO:0000313" key="12">
    <source>
        <dbReference type="EMBL" id="KAF2403041.1"/>
    </source>
</evidence>
<feature type="transmembrane region" description="Helical" evidence="11">
    <location>
        <begin position="62"/>
        <end position="86"/>
    </location>
</feature>
<dbReference type="InterPro" id="IPR015958">
    <property type="entry name" value="Trk1_fungi"/>
</dbReference>
<evidence type="ECO:0000256" key="4">
    <source>
        <dbReference type="ARBA" id="ARBA00022538"/>
    </source>
</evidence>
<keyword evidence="9 11" id="KW-0472">Membrane</keyword>
<dbReference type="AlphaFoldDB" id="A0A6G1I4D5"/>
<evidence type="ECO:0000256" key="1">
    <source>
        <dbReference type="ARBA" id="ARBA00004141"/>
    </source>
</evidence>
<evidence type="ECO:0000256" key="8">
    <source>
        <dbReference type="ARBA" id="ARBA00023065"/>
    </source>
</evidence>
<evidence type="ECO:0000313" key="13">
    <source>
        <dbReference type="Proteomes" id="UP000799640"/>
    </source>
</evidence>
<organism evidence="12 13">
    <name type="scientific">Trichodelitschia bisporula</name>
    <dbReference type="NCBI Taxonomy" id="703511"/>
    <lineage>
        <taxon>Eukaryota</taxon>
        <taxon>Fungi</taxon>
        <taxon>Dikarya</taxon>
        <taxon>Ascomycota</taxon>
        <taxon>Pezizomycotina</taxon>
        <taxon>Dothideomycetes</taxon>
        <taxon>Dothideomycetes incertae sedis</taxon>
        <taxon>Phaeotrichales</taxon>
        <taxon>Phaeotrichaceae</taxon>
        <taxon>Trichodelitschia</taxon>
    </lineage>
</organism>
<dbReference type="InterPro" id="IPR004773">
    <property type="entry name" value="K/Na_transp_Trk1/HKT1"/>
</dbReference>
<feature type="non-terminal residue" evidence="12">
    <location>
        <position position="751"/>
    </location>
</feature>
<feature type="region of interest" description="Disordered" evidence="10">
    <location>
        <begin position="103"/>
        <end position="189"/>
    </location>
</feature>
<evidence type="ECO:0000256" key="6">
    <source>
        <dbReference type="ARBA" id="ARBA00022958"/>
    </source>
</evidence>
<dbReference type="NCBIfam" id="TIGR00934">
    <property type="entry name" value="2a38euk"/>
    <property type="match status" value="1"/>
</dbReference>
<feature type="transmembrane region" description="Helical" evidence="11">
    <location>
        <begin position="637"/>
        <end position="653"/>
    </location>
</feature>
<keyword evidence="4" id="KW-0633">Potassium transport</keyword>
<feature type="transmembrane region" description="Helical" evidence="11">
    <location>
        <begin position="578"/>
        <end position="595"/>
    </location>
</feature>
<feature type="transmembrane region" description="Helical" evidence="11">
    <location>
        <begin position="380"/>
        <end position="404"/>
    </location>
</feature>
<reference evidence="12" key="1">
    <citation type="journal article" date="2020" name="Stud. Mycol.">
        <title>101 Dothideomycetes genomes: a test case for predicting lifestyles and emergence of pathogens.</title>
        <authorList>
            <person name="Haridas S."/>
            <person name="Albert R."/>
            <person name="Binder M."/>
            <person name="Bloem J."/>
            <person name="Labutti K."/>
            <person name="Salamov A."/>
            <person name="Andreopoulos B."/>
            <person name="Baker S."/>
            <person name="Barry K."/>
            <person name="Bills G."/>
            <person name="Bluhm B."/>
            <person name="Cannon C."/>
            <person name="Castanera R."/>
            <person name="Culley D."/>
            <person name="Daum C."/>
            <person name="Ezra D."/>
            <person name="Gonzalez J."/>
            <person name="Henrissat B."/>
            <person name="Kuo A."/>
            <person name="Liang C."/>
            <person name="Lipzen A."/>
            <person name="Lutzoni F."/>
            <person name="Magnuson J."/>
            <person name="Mondo S."/>
            <person name="Nolan M."/>
            <person name="Ohm R."/>
            <person name="Pangilinan J."/>
            <person name="Park H.-J."/>
            <person name="Ramirez L."/>
            <person name="Alfaro M."/>
            <person name="Sun H."/>
            <person name="Tritt A."/>
            <person name="Yoshinaga Y."/>
            <person name="Zwiers L.-H."/>
            <person name="Turgeon B."/>
            <person name="Goodwin S."/>
            <person name="Spatafora J."/>
            <person name="Crous P."/>
            <person name="Grigoriev I."/>
        </authorList>
    </citation>
    <scope>NUCLEOTIDE SEQUENCE</scope>
    <source>
        <strain evidence="12">CBS 262.69</strain>
    </source>
</reference>
<dbReference type="InterPro" id="IPR003445">
    <property type="entry name" value="Cat_transpt"/>
</dbReference>
<keyword evidence="3" id="KW-0813">Transport</keyword>
<feature type="transmembrane region" description="Helical" evidence="11">
    <location>
        <begin position="513"/>
        <end position="533"/>
    </location>
</feature>
<keyword evidence="13" id="KW-1185">Reference proteome</keyword>
<feature type="transmembrane region" description="Helical" evidence="11">
    <location>
        <begin position="6"/>
        <end position="24"/>
    </location>
</feature>
<comment type="similarity">
    <text evidence="2">Belongs to the TrkH potassium transport family.</text>
</comment>
<evidence type="ECO:0000256" key="10">
    <source>
        <dbReference type="SAM" id="MobiDB-lite"/>
    </source>
</evidence>